<keyword evidence="7" id="KW-0325">Glycoprotein</keyword>
<dbReference type="SMART" id="SM00179">
    <property type="entry name" value="EGF_CA"/>
    <property type="match status" value="3"/>
</dbReference>
<dbReference type="InterPro" id="IPR029021">
    <property type="entry name" value="Prot-tyrosine_phosphatase-like"/>
</dbReference>
<evidence type="ECO:0000256" key="4">
    <source>
        <dbReference type="ARBA" id="ARBA00022729"/>
    </source>
</evidence>
<dbReference type="EMBL" id="AMQN01003723">
    <property type="status" value="NOT_ANNOTATED_CDS"/>
    <property type="molecule type" value="Genomic_DNA"/>
</dbReference>
<evidence type="ECO:0000256" key="3">
    <source>
        <dbReference type="ARBA" id="ARBA00022536"/>
    </source>
</evidence>
<dbReference type="AlphaFoldDB" id="R7VJ90"/>
<dbReference type="EMBL" id="KB291800">
    <property type="protein sequence ID" value="ELU18632.1"/>
    <property type="molecule type" value="Genomic_DNA"/>
</dbReference>
<dbReference type="STRING" id="283909.R7VJ90"/>
<evidence type="ECO:0000256" key="5">
    <source>
        <dbReference type="ARBA" id="ARBA00022737"/>
    </source>
</evidence>
<dbReference type="PROSITE" id="PS01186">
    <property type="entry name" value="EGF_2"/>
    <property type="match status" value="1"/>
</dbReference>
<evidence type="ECO:0000256" key="1">
    <source>
        <dbReference type="ARBA" id="ARBA00004613"/>
    </source>
</evidence>
<gene>
    <name evidence="10" type="ORF">CAPTEDRAFT_209187</name>
</gene>
<feature type="transmembrane region" description="Helical" evidence="8">
    <location>
        <begin position="212"/>
        <end position="236"/>
    </location>
</feature>
<dbReference type="Pfam" id="PF12662">
    <property type="entry name" value="cEGF"/>
    <property type="match status" value="1"/>
</dbReference>
<dbReference type="InterPro" id="IPR026823">
    <property type="entry name" value="cEGF"/>
</dbReference>
<evidence type="ECO:0000259" key="9">
    <source>
        <dbReference type="PROSITE" id="PS50055"/>
    </source>
</evidence>
<dbReference type="PROSITE" id="PS50055">
    <property type="entry name" value="TYR_PHOSPHATASE_PTP"/>
    <property type="match status" value="1"/>
</dbReference>
<proteinExistence type="predicted"/>
<dbReference type="InterPro" id="IPR009030">
    <property type="entry name" value="Growth_fac_rcpt_cys_sf"/>
</dbReference>
<keyword evidence="6" id="KW-1015">Disulfide bond</keyword>
<evidence type="ECO:0000256" key="2">
    <source>
        <dbReference type="ARBA" id="ARBA00022525"/>
    </source>
</evidence>
<keyword evidence="8" id="KW-0812">Transmembrane</keyword>
<evidence type="ECO:0000313" key="10">
    <source>
        <dbReference type="EMBL" id="ELU18632.1"/>
    </source>
</evidence>
<accession>R7VJ90</accession>
<keyword evidence="2" id="KW-0964">Secreted</keyword>
<protein>
    <recommendedName>
        <fullName evidence="9">Tyrosine-protein phosphatase domain-containing protein</fullName>
    </recommendedName>
</protein>
<keyword evidence="3" id="KW-0245">EGF-like domain</keyword>
<reference evidence="11" key="3">
    <citation type="submission" date="2015-06" db="UniProtKB">
        <authorList>
            <consortium name="EnsemblMetazoa"/>
        </authorList>
    </citation>
    <scope>IDENTIFICATION</scope>
</reference>
<evidence type="ECO:0000256" key="7">
    <source>
        <dbReference type="ARBA" id="ARBA00023180"/>
    </source>
</evidence>
<dbReference type="InterPro" id="IPR052080">
    <property type="entry name" value="vWF_C/EGF_Fibrillin"/>
</dbReference>
<dbReference type="OrthoDB" id="4062651at2759"/>
<keyword evidence="8" id="KW-0472">Membrane</keyword>
<dbReference type="SMART" id="SM00181">
    <property type="entry name" value="EGF"/>
    <property type="match status" value="3"/>
</dbReference>
<keyword evidence="8" id="KW-1133">Transmembrane helix</keyword>
<evidence type="ECO:0000313" key="12">
    <source>
        <dbReference type="Proteomes" id="UP000014760"/>
    </source>
</evidence>
<keyword evidence="12" id="KW-1185">Reference proteome</keyword>
<organism evidence="10">
    <name type="scientific">Capitella teleta</name>
    <name type="common">Polychaete worm</name>
    <dbReference type="NCBI Taxonomy" id="283909"/>
    <lineage>
        <taxon>Eukaryota</taxon>
        <taxon>Metazoa</taxon>
        <taxon>Spiralia</taxon>
        <taxon>Lophotrochozoa</taxon>
        <taxon>Annelida</taxon>
        <taxon>Polychaeta</taxon>
        <taxon>Sedentaria</taxon>
        <taxon>Scolecida</taxon>
        <taxon>Capitellidae</taxon>
        <taxon>Capitella</taxon>
    </lineage>
</organism>
<dbReference type="InterPro" id="IPR000242">
    <property type="entry name" value="PTP_cat"/>
</dbReference>
<dbReference type="PANTHER" id="PTHR47333">
    <property type="entry name" value="VON WILLEBRAND FACTOR C AND EGF DOMAIN-CONTAINING PROTEIN"/>
    <property type="match status" value="1"/>
</dbReference>
<keyword evidence="5" id="KW-0677">Repeat</keyword>
<keyword evidence="4" id="KW-0732">Signal</keyword>
<reference evidence="10 12" key="2">
    <citation type="journal article" date="2013" name="Nature">
        <title>Insights into bilaterian evolution from three spiralian genomes.</title>
        <authorList>
            <person name="Simakov O."/>
            <person name="Marletaz F."/>
            <person name="Cho S.J."/>
            <person name="Edsinger-Gonzales E."/>
            <person name="Havlak P."/>
            <person name="Hellsten U."/>
            <person name="Kuo D.H."/>
            <person name="Larsson T."/>
            <person name="Lv J."/>
            <person name="Arendt D."/>
            <person name="Savage R."/>
            <person name="Osoegawa K."/>
            <person name="de Jong P."/>
            <person name="Grimwood J."/>
            <person name="Chapman J.A."/>
            <person name="Shapiro H."/>
            <person name="Aerts A."/>
            <person name="Otillar R.P."/>
            <person name="Terry A.Y."/>
            <person name="Boore J.L."/>
            <person name="Grigoriev I.V."/>
            <person name="Lindberg D.R."/>
            <person name="Seaver E.C."/>
            <person name="Weisblat D.A."/>
            <person name="Putnam N.H."/>
            <person name="Rokhsar D.S."/>
        </authorList>
    </citation>
    <scope>NUCLEOTIDE SEQUENCE</scope>
    <source>
        <strain evidence="10 12">I ESC-2004</strain>
    </source>
</reference>
<dbReference type="SUPFAM" id="SSF57184">
    <property type="entry name" value="Growth factor receptor domain"/>
    <property type="match status" value="1"/>
</dbReference>
<dbReference type="Pfam" id="PF00102">
    <property type="entry name" value="Y_phosphatase"/>
    <property type="match status" value="1"/>
</dbReference>
<feature type="domain" description="Tyrosine-protein phosphatase" evidence="9">
    <location>
        <begin position="293"/>
        <end position="519"/>
    </location>
</feature>
<dbReference type="HOGENOM" id="CLU_041480_0_0_1"/>
<sequence length="530" mass="59289">MHLKPLIQLFGYNNKSINSNALNLLPLVIEPITPINTNSEGSRRIHEGEACLTEHIIISITFQPEVNECEGERGVDYNQDCHHCINAVPGYTCECNEGYQEDSRAVEGNCIDINECLGDKGVDYHIDCHNCSNTKGSYTCDCAEGYELHPNGTFCIDTDECQRGLYDVDCHTCVNLIGGHTCMCYGKYVLDANKNNETCFDPTVQSATSISIGMIIGIVVPLLLLIAAAIGVVFLIRRRRSVEKKAYTSAKVPDANEVETNDYEKLRGQQSPGVTCANVWAAALSCFKGEKYLPVSKSEKSKHTIYTNGTLSRNTNQSQRNGKLKFTQVEGFKGRGSFLSVRCPMSDEAVGEFWRLVKAKQIHTVVLLEDVSSKVLPVSCPNMNFDDMNVFCKDEWQNRGIKKFTVTISKKDDDKEYVNQAPSKRISVLAADYELTNKVIINLRQHLVQKRHHSKCGIMCKDGQQLCGFFIGVHVILDMVDEGNKIDIIHGMQHFKAVCPDFAPSEEQLLQLSHLAKDYISYAEKKNEKK</sequence>
<dbReference type="SUPFAM" id="SSF52799">
    <property type="entry name" value="(Phosphotyrosine protein) phosphatases II"/>
    <property type="match status" value="1"/>
</dbReference>
<dbReference type="PANTHER" id="PTHR47333:SF4">
    <property type="entry name" value="EGF-LIKE DOMAIN-CONTAINING PROTEIN"/>
    <property type="match status" value="1"/>
</dbReference>
<evidence type="ECO:0000256" key="6">
    <source>
        <dbReference type="ARBA" id="ARBA00023157"/>
    </source>
</evidence>
<comment type="subcellular location">
    <subcellularLocation>
        <location evidence="1">Secreted</location>
    </subcellularLocation>
</comment>
<dbReference type="Gene3D" id="3.90.190.10">
    <property type="entry name" value="Protein tyrosine phosphatase superfamily"/>
    <property type="match status" value="1"/>
</dbReference>
<name>R7VJ90_CAPTE</name>
<dbReference type="GO" id="GO:0004725">
    <property type="term" value="F:protein tyrosine phosphatase activity"/>
    <property type="evidence" value="ECO:0007669"/>
    <property type="project" value="InterPro"/>
</dbReference>
<dbReference type="Proteomes" id="UP000014760">
    <property type="component" value="Unassembled WGS sequence"/>
</dbReference>
<dbReference type="InterPro" id="IPR000742">
    <property type="entry name" value="EGF"/>
</dbReference>
<dbReference type="InterPro" id="IPR001881">
    <property type="entry name" value="EGF-like_Ca-bd_dom"/>
</dbReference>
<dbReference type="GO" id="GO:0005576">
    <property type="term" value="C:extracellular region"/>
    <property type="evidence" value="ECO:0007669"/>
    <property type="project" value="UniProtKB-SubCell"/>
</dbReference>
<dbReference type="GO" id="GO:0005509">
    <property type="term" value="F:calcium ion binding"/>
    <property type="evidence" value="ECO:0007669"/>
    <property type="project" value="InterPro"/>
</dbReference>
<evidence type="ECO:0000256" key="8">
    <source>
        <dbReference type="SAM" id="Phobius"/>
    </source>
</evidence>
<reference evidence="12" key="1">
    <citation type="submission" date="2012-12" db="EMBL/GenBank/DDBJ databases">
        <authorList>
            <person name="Hellsten U."/>
            <person name="Grimwood J."/>
            <person name="Chapman J.A."/>
            <person name="Shapiro H."/>
            <person name="Aerts A."/>
            <person name="Otillar R.P."/>
            <person name="Terry A.Y."/>
            <person name="Boore J.L."/>
            <person name="Simakov O."/>
            <person name="Marletaz F."/>
            <person name="Cho S.-J."/>
            <person name="Edsinger-Gonzales E."/>
            <person name="Havlak P."/>
            <person name="Kuo D.-H."/>
            <person name="Larsson T."/>
            <person name="Lv J."/>
            <person name="Arendt D."/>
            <person name="Savage R."/>
            <person name="Osoegawa K."/>
            <person name="de Jong P."/>
            <person name="Lindberg D.R."/>
            <person name="Seaver E.C."/>
            <person name="Weisblat D.A."/>
            <person name="Putnam N.H."/>
            <person name="Grigoriev I.V."/>
            <person name="Rokhsar D.S."/>
        </authorList>
    </citation>
    <scope>NUCLEOTIDE SEQUENCE</scope>
    <source>
        <strain evidence="12">I ESC-2004</strain>
    </source>
</reference>
<dbReference type="CDD" id="cd00054">
    <property type="entry name" value="EGF_CA"/>
    <property type="match status" value="1"/>
</dbReference>
<dbReference type="EnsemblMetazoa" id="CapteT209187">
    <property type="protein sequence ID" value="CapteP209187"/>
    <property type="gene ID" value="CapteG209187"/>
</dbReference>
<dbReference type="Gene3D" id="2.10.25.10">
    <property type="entry name" value="Laminin"/>
    <property type="match status" value="2"/>
</dbReference>
<evidence type="ECO:0000313" key="11">
    <source>
        <dbReference type="EnsemblMetazoa" id="CapteP209187"/>
    </source>
</evidence>